<accession>A0A919P3C2</accession>
<reference evidence="3" key="1">
    <citation type="submission" date="2021-01" db="EMBL/GenBank/DDBJ databases">
        <title>Whole genome shotgun sequence of Cellulomonas chitinilytica NBRC 110799.</title>
        <authorList>
            <person name="Komaki H."/>
            <person name="Tamura T."/>
        </authorList>
    </citation>
    <scope>NUCLEOTIDE SEQUENCE</scope>
    <source>
        <strain evidence="3">NBRC 110799</strain>
    </source>
</reference>
<evidence type="ECO:0000313" key="3">
    <source>
        <dbReference type="EMBL" id="GIG21495.1"/>
    </source>
</evidence>
<evidence type="ECO:0000256" key="1">
    <source>
        <dbReference type="SAM" id="MobiDB-lite"/>
    </source>
</evidence>
<dbReference type="InterPro" id="IPR025295">
    <property type="entry name" value="eCIS_core_dom"/>
</dbReference>
<dbReference type="InterPro" id="IPR028208">
    <property type="entry name" value="Effector_pro_NleD-like"/>
</dbReference>
<feature type="domain" description="eCIS core" evidence="2">
    <location>
        <begin position="88"/>
        <end position="162"/>
    </location>
</feature>
<dbReference type="Pfam" id="PF13699">
    <property type="entry name" value="eCIS_core"/>
    <property type="match status" value="1"/>
</dbReference>
<dbReference type="AlphaFoldDB" id="A0A919P3C2"/>
<comment type="caution">
    <text evidence="3">The sequence shown here is derived from an EMBL/GenBank/DDBJ whole genome shotgun (WGS) entry which is preliminary data.</text>
</comment>
<dbReference type="EMBL" id="BONK01000007">
    <property type="protein sequence ID" value="GIG21495.1"/>
    <property type="molecule type" value="Genomic_DNA"/>
</dbReference>
<feature type="region of interest" description="Disordered" evidence="1">
    <location>
        <begin position="1"/>
        <end position="100"/>
    </location>
</feature>
<dbReference type="Pfam" id="PF14891">
    <property type="entry name" value="Peptidase_M91"/>
    <property type="match status" value="1"/>
</dbReference>
<feature type="region of interest" description="Disordered" evidence="1">
    <location>
        <begin position="473"/>
        <end position="494"/>
    </location>
</feature>
<feature type="compositionally biased region" description="Basic and acidic residues" evidence="1">
    <location>
        <begin position="1"/>
        <end position="11"/>
    </location>
</feature>
<dbReference type="RefSeq" id="WP_203753513.1">
    <property type="nucleotide sequence ID" value="NZ_BONK01000007.1"/>
</dbReference>
<sequence>MAADRRLRADELGEPTRPVARARDRPDAARAAPTPATLASPATPAAPAVRGAHHDPPGLLQLQSSAGNAAVAGMLGRPRPGPATGTSLDPGTRSRLEAGLGGADLSDVTVSLDGAATAREGAAAFTVGSRIVVDPAHYAPGTAAGDGLLAHEAAHAVQQSDGGGPGGSVPALEAEADRAAVAVATEQTPSDGMLVRLRSALSLRRCSGCTDEEKQRLDAFRSERDPARLESFLRSASADQLRRLDEVASSSDDLHRDAIAWERAVRAKSFGDIVSLNGRSDAGFRAAYADRILDLIMAGATTLKIDPRPPEFADFVRSSLHDLLRLPSGFRLVTELIATGQTVDLRSGAGQETQAADALAGRGIGEPGARVGSGSTVTLNPELAQNQVVLGGRPGQVQIIRMDPSITVGHELIHALNNARGQNIAPPLPPEMLRTTFSGAGLVRDPVTGEPQSPEELRTATGQTSFATVRTGGATGPQQDFGPGAGISENDLRSDAGLPARASHFGATDTTTIDLGSTRTLDALVARYRLPSGAAVPTAGVAAIRAFLEADGWGRIAALADAGMTRAAVPSAEHVVMHIRFVVGNTTLADRLAGLTVR</sequence>
<evidence type="ECO:0000313" key="4">
    <source>
        <dbReference type="Proteomes" id="UP000632740"/>
    </source>
</evidence>
<dbReference type="Proteomes" id="UP000632740">
    <property type="component" value="Unassembled WGS sequence"/>
</dbReference>
<evidence type="ECO:0000259" key="2">
    <source>
        <dbReference type="Pfam" id="PF13699"/>
    </source>
</evidence>
<protein>
    <recommendedName>
        <fullName evidence="2">eCIS core domain-containing protein</fullName>
    </recommendedName>
</protein>
<gene>
    <name evidence="3" type="ORF">Cch01nite_22190</name>
</gene>
<name>A0A919P3C2_9CELL</name>
<organism evidence="3 4">
    <name type="scientific">Cellulomonas chitinilytica</name>
    <dbReference type="NCBI Taxonomy" id="398759"/>
    <lineage>
        <taxon>Bacteria</taxon>
        <taxon>Bacillati</taxon>
        <taxon>Actinomycetota</taxon>
        <taxon>Actinomycetes</taxon>
        <taxon>Micrococcales</taxon>
        <taxon>Cellulomonadaceae</taxon>
        <taxon>Cellulomonas</taxon>
    </lineage>
</organism>
<feature type="compositionally biased region" description="Low complexity" evidence="1">
    <location>
        <begin position="29"/>
        <end position="50"/>
    </location>
</feature>
<proteinExistence type="predicted"/>
<keyword evidence="4" id="KW-1185">Reference proteome</keyword>